<dbReference type="GO" id="GO:0042597">
    <property type="term" value="C:periplasmic space"/>
    <property type="evidence" value="ECO:0007669"/>
    <property type="project" value="InterPro"/>
</dbReference>
<accession>A0A7W8YDI4</accession>
<comment type="caution">
    <text evidence="9">The sequence shown here is derived from an EMBL/GenBank/DDBJ whole genome shotgun (WGS) entry which is preliminary data.</text>
</comment>
<proteinExistence type="predicted"/>
<evidence type="ECO:0000256" key="5">
    <source>
        <dbReference type="SAM" id="MobiDB-lite"/>
    </source>
</evidence>
<evidence type="ECO:0000259" key="8">
    <source>
        <dbReference type="Pfam" id="PF04234"/>
    </source>
</evidence>
<dbReference type="AlphaFoldDB" id="A0A7W8YDI4"/>
<evidence type="ECO:0000256" key="4">
    <source>
        <dbReference type="ARBA" id="ARBA00023008"/>
    </source>
</evidence>
<reference evidence="9 10" key="1">
    <citation type="submission" date="2020-08" db="EMBL/GenBank/DDBJ databases">
        <title>Sequencing the genomes of 1000 actinobacteria strains.</title>
        <authorList>
            <person name="Klenk H.-P."/>
        </authorList>
    </citation>
    <scope>NUCLEOTIDE SEQUENCE [LARGE SCALE GENOMIC DNA]</scope>
    <source>
        <strain evidence="9 10">DSM 23694</strain>
    </source>
</reference>
<evidence type="ECO:0000256" key="7">
    <source>
        <dbReference type="SAM" id="SignalP"/>
    </source>
</evidence>
<feature type="chain" id="PRO_5030912540" description="CopC domain-containing protein" evidence="7">
    <location>
        <begin position="37"/>
        <end position="215"/>
    </location>
</feature>
<dbReference type="EMBL" id="JACHBL010000001">
    <property type="protein sequence ID" value="MBB5599245.1"/>
    <property type="molecule type" value="Genomic_DNA"/>
</dbReference>
<keyword evidence="2" id="KW-0479">Metal-binding</keyword>
<keyword evidence="10" id="KW-1185">Reference proteome</keyword>
<gene>
    <name evidence="9" type="ORF">BKA12_002325</name>
</gene>
<keyword evidence="4" id="KW-0186">Copper</keyword>
<dbReference type="Proteomes" id="UP000523863">
    <property type="component" value="Unassembled WGS sequence"/>
</dbReference>
<feature type="region of interest" description="Disordered" evidence="5">
    <location>
        <begin position="150"/>
        <end position="170"/>
    </location>
</feature>
<dbReference type="GO" id="GO:0005886">
    <property type="term" value="C:plasma membrane"/>
    <property type="evidence" value="ECO:0007669"/>
    <property type="project" value="TreeGrafter"/>
</dbReference>
<dbReference type="GO" id="GO:0046688">
    <property type="term" value="P:response to copper ion"/>
    <property type="evidence" value="ECO:0007669"/>
    <property type="project" value="InterPro"/>
</dbReference>
<dbReference type="PANTHER" id="PTHR34820">
    <property type="entry name" value="INNER MEMBRANE PROTEIN YEBZ"/>
    <property type="match status" value="1"/>
</dbReference>
<feature type="transmembrane region" description="Helical" evidence="6">
    <location>
        <begin position="190"/>
        <end position="209"/>
    </location>
</feature>
<dbReference type="GO" id="GO:0030313">
    <property type="term" value="C:cell envelope"/>
    <property type="evidence" value="ECO:0007669"/>
    <property type="project" value="UniProtKB-SubCell"/>
</dbReference>
<organism evidence="9 10">
    <name type="scientific">Neomicrococcus lactis</name>
    <dbReference type="NCBI Taxonomy" id="732241"/>
    <lineage>
        <taxon>Bacteria</taxon>
        <taxon>Bacillati</taxon>
        <taxon>Actinomycetota</taxon>
        <taxon>Actinomycetes</taxon>
        <taxon>Micrococcales</taxon>
        <taxon>Micrococcaceae</taxon>
        <taxon>Neomicrococcus</taxon>
    </lineage>
</organism>
<dbReference type="InterPro" id="IPR032694">
    <property type="entry name" value="CopC/D"/>
</dbReference>
<feature type="signal peptide" evidence="7">
    <location>
        <begin position="1"/>
        <end position="36"/>
    </location>
</feature>
<dbReference type="GO" id="GO:0005507">
    <property type="term" value="F:copper ion binding"/>
    <property type="evidence" value="ECO:0007669"/>
    <property type="project" value="InterPro"/>
</dbReference>
<keyword evidence="6" id="KW-0472">Membrane</keyword>
<evidence type="ECO:0000256" key="6">
    <source>
        <dbReference type="SAM" id="Phobius"/>
    </source>
</evidence>
<comment type="subcellular location">
    <subcellularLocation>
        <location evidence="1">Cell envelope</location>
    </subcellularLocation>
</comment>
<dbReference type="RefSeq" id="WP_183644062.1">
    <property type="nucleotide sequence ID" value="NZ_JACHBL010000001.1"/>
</dbReference>
<evidence type="ECO:0000313" key="9">
    <source>
        <dbReference type="EMBL" id="MBB5599245.1"/>
    </source>
</evidence>
<keyword evidence="3 7" id="KW-0732">Signal</keyword>
<dbReference type="Gene3D" id="2.60.40.1220">
    <property type="match status" value="1"/>
</dbReference>
<dbReference type="InterPro" id="IPR014755">
    <property type="entry name" value="Cu-Rt/internalin_Ig-like"/>
</dbReference>
<dbReference type="SUPFAM" id="SSF81296">
    <property type="entry name" value="E set domains"/>
    <property type="match status" value="1"/>
</dbReference>
<dbReference type="GO" id="GO:0006825">
    <property type="term" value="P:copper ion transport"/>
    <property type="evidence" value="ECO:0007669"/>
    <property type="project" value="InterPro"/>
</dbReference>
<name>A0A7W8YDI4_9MICC</name>
<evidence type="ECO:0000256" key="2">
    <source>
        <dbReference type="ARBA" id="ARBA00022723"/>
    </source>
</evidence>
<dbReference type="InterPro" id="IPR014756">
    <property type="entry name" value="Ig_E-set"/>
</dbReference>
<evidence type="ECO:0000256" key="1">
    <source>
        <dbReference type="ARBA" id="ARBA00004196"/>
    </source>
</evidence>
<protein>
    <recommendedName>
        <fullName evidence="8">CopC domain-containing protein</fullName>
    </recommendedName>
</protein>
<sequence length="215" mass="20951">MVQAASAGRLGRVLRQLAAIAAIAFAGAMVAPGAFAHDQLIGSDPVNGSTVKTAPNAIVLMYSAELKNIGTSVVLQDAQGKKYDAVAAASGANLTVGVRDALGAGNYTLEWRVVSSDGHPIEGTTANGQAITFSVSGGAASSSAASSAASETGTAGTSASSSAPASSASASSAASNPVQEAAQNSGVSPWLIGIVAGLAVIAAVATLIAKNRKRN</sequence>
<evidence type="ECO:0000256" key="3">
    <source>
        <dbReference type="ARBA" id="ARBA00022729"/>
    </source>
</evidence>
<dbReference type="Pfam" id="PF04234">
    <property type="entry name" value="CopC"/>
    <property type="match status" value="1"/>
</dbReference>
<keyword evidence="6" id="KW-1133">Transmembrane helix</keyword>
<evidence type="ECO:0000313" key="10">
    <source>
        <dbReference type="Proteomes" id="UP000523863"/>
    </source>
</evidence>
<dbReference type="InterPro" id="IPR007348">
    <property type="entry name" value="CopC_dom"/>
</dbReference>
<dbReference type="PANTHER" id="PTHR34820:SF4">
    <property type="entry name" value="INNER MEMBRANE PROTEIN YEBZ"/>
    <property type="match status" value="1"/>
</dbReference>
<feature type="domain" description="CopC" evidence="8">
    <location>
        <begin position="37"/>
        <end position="125"/>
    </location>
</feature>
<keyword evidence="6" id="KW-0812">Transmembrane</keyword>